<organism evidence="3 4">
    <name type="scientific">Dorcoceras hygrometricum</name>
    <dbReference type="NCBI Taxonomy" id="472368"/>
    <lineage>
        <taxon>Eukaryota</taxon>
        <taxon>Viridiplantae</taxon>
        <taxon>Streptophyta</taxon>
        <taxon>Embryophyta</taxon>
        <taxon>Tracheophyta</taxon>
        <taxon>Spermatophyta</taxon>
        <taxon>Magnoliopsida</taxon>
        <taxon>eudicotyledons</taxon>
        <taxon>Gunneridae</taxon>
        <taxon>Pentapetalae</taxon>
        <taxon>asterids</taxon>
        <taxon>lamiids</taxon>
        <taxon>Lamiales</taxon>
        <taxon>Gesneriaceae</taxon>
        <taxon>Didymocarpoideae</taxon>
        <taxon>Trichosporeae</taxon>
        <taxon>Loxocarpinae</taxon>
        <taxon>Dorcoceras</taxon>
    </lineage>
</organism>
<dbReference type="AlphaFoldDB" id="A0A2Z7C9F8"/>
<accession>A0A2Z7C9F8</accession>
<reference evidence="3 4" key="1">
    <citation type="journal article" date="2015" name="Proc. Natl. Acad. Sci. U.S.A.">
        <title>The resurrection genome of Boea hygrometrica: A blueprint for survival of dehydration.</title>
        <authorList>
            <person name="Xiao L."/>
            <person name="Yang G."/>
            <person name="Zhang L."/>
            <person name="Yang X."/>
            <person name="Zhao S."/>
            <person name="Ji Z."/>
            <person name="Zhou Q."/>
            <person name="Hu M."/>
            <person name="Wang Y."/>
            <person name="Chen M."/>
            <person name="Xu Y."/>
            <person name="Jin H."/>
            <person name="Xiao X."/>
            <person name="Hu G."/>
            <person name="Bao F."/>
            <person name="Hu Y."/>
            <person name="Wan P."/>
            <person name="Li L."/>
            <person name="Deng X."/>
            <person name="Kuang T."/>
            <person name="Xiang C."/>
            <person name="Zhu J.K."/>
            <person name="Oliver M.J."/>
            <person name="He Y."/>
        </authorList>
    </citation>
    <scope>NUCLEOTIDE SEQUENCE [LARGE SCALE GENOMIC DNA]</scope>
    <source>
        <strain evidence="4">cv. XS01</strain>
    </source>
</reference>
<feature type="region of interest" description="Disordered" evidence="2">
    <location>
        <begin position="469"/>
        <end position="500"/>
    </location>
</feature>
<dbReference type="EMBL" id="KQ998185">
    <property type="protein sequence ID" value="KZV43179.1"/>
    <property type="molecule type" value="Genomic_DNA"/>
</dbReference>
<sequence>MSTHSDSIVSSTAASMDSVPVGLETKEPGLPDQAELGSSSLPWYEEKSSNLRLSDISLIKERGKMLNKFEVVLPSPEERAHRPPPGFHSFYINQLETGLRFPIPRSRGWVRENSLSHKGDHTFIRGNPSFHKGWMSRFFYVKRVVKKRNPWRCDMSWRDNIYTLTPSTPDRSPNPITFLAAMREKCYSAPELVKEDLPCHFGFSRKGVRLVGDLGPLIYREGGQAPKEKGTSTSEVKTTPSIGMHRAPTRPAPTREERPASISPPMRTRGIPEVPSSEAGPRTKAGPARAPALNIVEDSLVVSPSGSMATGLLCNLIPDRDVVRVWNAPDSEAIGLFAAQFTAVNATRQSFDEVLQHHTELEMQLADLEAIKAQEERAAEAQREAWRPSCRHDQSPVITFVLPAPATTAEALLTEPPPDPDGSNVTDLASNRDLTREIWSLQVDAPAILRRRDHLLVFVFVLHSPATTDGALPAGSIPGPSRSNETNHSPNRARMKENERWEGDARDTHKHTLHGVRHQAIEGLGSGVAYLGEHSPRLRSILSEILSAILGDFIVQLRKDVSGWILGDWDSSSGSLPEQGVSPRVNLPGNRESSGFRACCSILGSRCGIWGHHI</sequence>
<evidence type="ECO:0000256" key="2">
    <source>
        <dbReference type="SAM" id="MobiDB-lite"/>
    </source>
</evidence>
<evidence type="ECO:0000256" key="1">
    <source>
        <dbReference type="SAM" id="Coils"/>
    </source>
</evidence>
<evidence type="ECO:0000313" key="4">
    <source>
        <dbReference type="Proteomes" id="UP000250235"/>
    </source>
</evidence>
<dbReference type="Proteomes" id="UP000250235">
    <property type="component" value="Unassembled WGS sequence"/>
</dbReference>
<gene>
    <name evidence="3" type="ORF">F511_23655</name>
</gene>
<feature type="region of interest" description="Disordered" evidence="2">
    <location>
        <begin position="1"/>
        <end position="38"/>
    </location>
</feature>
<protein>
    <submittedName>
        <fullName evidence="3">Uncharacterized protein</fullName>
    </submittedName>
</protein>
<proteinExistence type="predicted"/>
<keyword evidence="4" id="KW-1185">Reference proteome</keyword>
<name>A0A2Z7C9F8_9LAMI</name>
<feature type="compositionally biased region" description="Polar residues" evidence="2">
    <location>
        <begin position="481"/>
        <end position="490"/>
    </location>
</feature>
<feature type="compositionally biased region" description="Polar residues" evidence="2">
    <location>
        <begin position="231"/>
        <end position="241"/>
    </location>
</feature>
<keyword evidence="1" id="KW-0175">Coiled coil</keyword>
<feature type="compositionally biased region" description="Polar residues" evidence="2">
    <location>
        <begin position="1"/>
        <end position="15"/>
    </location>
</feature>
<feature type="coiled-coil region" evidence="1">
    <location>
        <begin position="358"/>
        <end position="385"/>
    </location>
</feature>
<evidence type="ECO:0000313" key="3">
    <source>
        <dbReference type="EMBL" id="KZV43179.1"/>
    </source>
</evidence>
<feature type="region of interest" description="Disordered" evidence="2">
    <location>
        <begin position="221"/>
        <end position="288"/>
    </location>
</feature>